<feature type="region of interest" description="Disordered" evidence="1">
    <location>
        <begin position="145"/>
        <end position="179"/>
    </location>
</feature>
<evidence type="ECO:0000313" key="3">
    <source>
        <dbReference type="EMBL" id="RNF02856.1"/>
    </source>
</evidence>
<accession>A0A422NBP1</accession>
<sequence>MQQNAWTLNGTSAGSGTHVTYDRPLAVANEDYAVLGGVLGGLFLAAVYVLTLKIIDVCYRRKYRRGPKYDGVPLPLGQPRSGIHISPGWFPSVRHQVSIGSTGDGGAFSPRSSTQRRVRFDTEALDRVGNDTALELWRVDGQAIDAGRRDGNNETEWSYTRGEVYDNVPSPQPTAPPRQ</sequence>
<gene>
    <name evidence="3" type="ORF">TraAM80_06140</name>
</gene>
<reference evidence="3 4" key="1">
    <citation type="journal article" date="2018" name="BMC Genomics">
        <title>Genomic comparison of Trypanosoma conorhini and Trypanosoma rangeli to Trypanosoma cruzi strains of high and low virulence.</title>
        <authorList>
            <person name="Bradwell K.R."/>
            <person name="Koparde V.N."/>
            <person name="Matveyev A.V."/>
            <person name="Serrano M.G."/>
            <person name="Alves J.M."/>
            <person name="Parikh H."/>
            <person name="Huang B."/>
            <person name="Lee V."/>
            <person name="Espinosa-Alvarez O."/>
            <person name="Ortiz P.A."/>
            <person name="Costa-Martins A.G."/>
            <person name="Teixeira M.M."/>
            <person name="Buck G.A."/>
        </authorList>
    </citation>
    <scope>NUCLEOTIDE SEQUENCE [LARGE SCALE GENOMIC DNA]</scope>
    <source>
        <strain evidence="3 4">AM80</strain>
    </source>
</reference>
<dbReference type="EMBL" id="MKGL01000216">
    <property type="protein sequence ID" value="RNF02856.1"/>
    <property type="molecule type" value="Genomic_DNA"/>
</dbReference>
<keyword evidence="2" id="KW-0472">Membrane</keyword>
<evidence type="ECO:0000256" key="2">
    <source>
        <dbReference type="SAM" id="Phobius"/>
    </source>
</evidence>
<protein>
    <submittedName>
        <fullName evidence="3">Uncharacterized protein</fullName>
    </submittedName>
</protein>
<evidence type="ECO:0000313" key="4">
    <source>
        <dbReference type="Proteomes" id="UP000283634"/>
    </source>
</evidence>
<comment type="caution">
    <text evidence="3">The sequence shown here is derived from an EMBL/GenBank/DDBJ whole genome shotgun (WGS) entry which is preliminary data.</text>
</comment>
<dbReference type="GeneID" id="40330073"/>
<keyword evidence="4" id="KW-1185">Reference proteome</keyword>
<name>A0A422NBP1_TRYRA</name>
<feature type="compositionally biased region" description="Pro residues" evidence="1">
    <location>
        <begin position="170"/>
        <end position="179"/>
    </location>
</feature>
<dbReference type="Proteomes" id="UP000283634">
    <property type="component" value="Unassembled WGS sequence"/>
</dbReference>
<organism evidence="3 4">
    <name type="scientific">Trypanosoma rangeli</name>
    <dbReference type="NCBI Taxonomy" id="5698"/>
    <lineage>
        <taxon>Eukaryota</taxon>
        <taxon>Discoba</taxon>
        <taxon>Euglenozoa</taxon>
        <taxon>Kinetoplastea</taxon>
        <taxon>Metakinetoplastina</taxon>
        <taxon>Trypanosomatida</taxon>
        <taxon>Trypanosomatidae</taxon>
        <taxon>Trypanosoma</taxon>
        <taxon>Herpetosoma</taxon>
    </lineage>
</organism>
<feature type="transmembrane region" description="Helical" evidence="2">
    <location>
        <begin position="32"/>
        <end position="55"/>
    </location>
</feature>
<keyword evidence="2" id="KW-1133">Transmembrane helix</keyword>
<dbReference type="AlphaFoldDB" id="A0A422NBP1"/>
<dbReference type="OrthoDB" id="252699at2759"/>
<dbReference type="RefSeq" id="XP_029237164.1">
    <property type="nucleotide sequence ID" value="XM_029382995.1"/>
</dbReference>
<keyword evidence="2" id="KW-0812">Transmembrane</keyword>
<proteinExistence type="predicted"/>
<evidence type="ECO:0000256" key="1">
    <source>
        <dbReference type="SAM" id="MobiDB-lite"/>
    </source>
</evidence>